<organism evidence="5 6">
    <name type="scientific">Conexibacter arvalis</name>
    <dbReference type="NCBI Taxonomy" id="912552"/>
    <lineage>
        <taxon>Bacteria</taxon>
        <taxon>Bacillati</taxon>
        <taxon>Actinomycetota</taxon>
        <taxon>Thermoleophilia</taxon>
        <taxon>Solirubrobacterales</taxon>
        <taxon>Conexibacteraceae</taxon>
        <taxon>Conexibacter</taxon>
    </lineage>
</organism>
<dbReference type="PANTHER" id="PTHR34580">
    <property type="match status" value="1"/>
</dbReference>
<dbReference type="PANTHER" id="PTHR34580:SF3">
    <property type="entry name" value="PROTEIN PAFB"/>
    <property type="match status" value="1"/>
</dbReference>
<dbReference type="InterPro" id="IPR026881">
    <property type="entry name" value="WYL_dom"/>
</dbReference>
<dbReference type="Gene3D" id="1.10.10.10">
    <property type="entry name" value="Winged helix-like DNA-binding domain superfamily/Winged helix DNA-binding domain"/>
    <property type="match status" value="1"/>
</dbReference>
<reference evidence="5 6" key="1">
    <citation type="submission" date="2020-08" db="EMBL/GenBank/DDBJ databases">
        <title>Genomic Encyclopedia of Archaeal and Bacterial Type Strains, Phase II (KMG-II): from individual species to whole genera.</title>
        <authorList>
            <person name="Goeker M."/>
        </authorList>
    </citation>
    <scope>NUCLEOTIDE SEQUENCE [LARGE SCALE GENOMIC DNA]</scope>
    <source>
        <strain evidence="5 6">DSM 23288</strain>
    </source>
</reference>
<dbReference type="InterPro" id="IPR036388">
    <property type="entry name" value="WH-like_DNA-bd_sf"/>
</dbReference>
<dbReference type="Pfam" id="PF13280">
    <property type="entry name" value="WYL"/>
    <property type="match status" value="1"/>
</dbReference>
<keyword evidence="2" id="KW-0804">Transcription</keyword>
<feature type="compositionally biased region" description="Pro residues" evidence="3">
    <location>
        <begin position="148"/>
        <end position="167"/>
    </location>
</feature>
<evidence type="ECO:0000256" key="3">
    <source>
        <dbReference type="SAM" id="MobiDB-lite"/>
    </source>
</evidence>
<dbReference type="InterPro" id="IPR028349">
    <property type="entry name" value="PafC-like"/>
</dbReference>
<proteinExistence type="predicted"/>
<protein>
    <submittedName>
        <fullName evidence="5">Putative DNA-binding transcriptional regulator YafY</fullName>
    </submittedName>
</protein>
<keyword evidence="1" id="KW-0805">Transcription regulation</keyword>
<name>A0A840IFG4_9ACTN</name>
<gene>
    <name evidence="5" type="ORF">BDZ31_003141</name>
</gene>
<dbReference type="Pfam" id="PF08279">
    <property type="entry name" value="HTH_11"/>
    <property type="match status" value="1"/>
</dbReference>
<dbReference type="InterPro" id="IPR036390">
    <property type="entry name" value="WH_DNA-bd_sf"/>
</dbReference>
<dbReference type="Pfam" id="PF25583">
    <property type="entry name" value="WCX"/>
    <property type="match status" value="1"/>
</dbReference>
<dbReference type="SUPFAM" id="SSF46785">
    <property type="entry name" value="Winged helix' DNA-binding domain"/>
    <property type="match status" value="1"/>
</dbReference>
<dbReference type="InterPro" id="IPR013196">
    <property type="entry name" value="HTH_11"/>
</dbReference>
<evidence type="ECO:0000259" key="4">
    <source>
        <dbReference type="PROSITE" id="PS51000"/>
    </source>
</evidence>
<dbReference type="CDD" id="cd00090">
    <property type="entry name" value="HTH_ARSR"/>
    <property type="match status" value="1"/>
</dbReference>
<dbReference type="InterPro" id="IPR051534">
    <property type="entry name" value="CBASS_pafABC_assoc_protein"/>
</dbReference>
<evidence type="ECO:0000313" key="6">
    <source>
        <dbReference type="Proteomes" id="UP000585272"/>
    </source>
</evidence>
<dbReference type="RefSeq" id="WP_183343270.1">
    <property type="nucleotide sequence ID" value="NZ_JACHNU010000004.1"/>
</dbReference>
<keyword evidence="6" id="KW-1185">Reference proteome</keyword>
<accession>A0A840IFG4</accession>
<sequence>MSRPTTRVLELLELLQDRGRVSGPELAARLGVDLRTVRRYVAKLEELGLPVDADRGRNGGYRLAPGWKLPPLMLSDDEATAVVLGLLAARRDGLATAAPAVDGALEKVRRVLPAELRERVRALEAALGFSQRRGEPTPPAIRDERAAAPPPARTPAPAPPAGVPAPPATETVLALADAIARERRVEIAYADRAGSRSTRQLDPYGIVFHHGRWYLSAHDHGRDALRTLRLDRIASVRLLRRAAPPPAGFDPVAAVARALARVPWRWEVEVVLDASLAELRAQLPPHAAELEPREDGVLLRARAERLDGMARLLAGLGAPLRVIGPPELRDELARLADRLAAAAAAG</sequence>
<dbReference type="GO" id="GO:0003700">
    <property type="term" value="F:DNA-binding transcription factor activity"/>
    <property type="evidence" value="ECO:0007669"/>
    <property type="project" value="InterPro"/>
</dbReference>
<evidence type="ECO:0000256" key="2">
    <source>
        <dbReference type="ARBA" id="ARBA00023163"/>
    </source>
</evidence>
<dbReference type="PROSITE" id="PS51000">
    <property type="entry name" value="HTH_DEOR_2"/>
    <property type="match status" value="1"/>
</dbReference>
<dbReference type="PIRSF" id="PIRSF016838">
    <property type="entry name" value="PafC"/>
    <property type="match status" value="1"/>
</dbReference>
<comment type="caution">
    <text evidence="5">The sequence shown here is derived from an EMBL/GenBank/DDBJ whole genome shotgun (WGS) entry which is preliminary data.</text>
</comment>
<dbReference type="PROSITE" id="PS52050">
    <property type="entry name" value="WYL"/>
    <property type="match status" value="1"/>
</dbReference>
<evidence type="ECO:0000313" key="5">
    <source>
        <dbReference type="EMBL" id="MBB4663546.1"/>
    </source>
</evidence>
<dbReference type="Proteomes" id="UP000585272">
    <property type="component" value="Unassembled WGS sequence"/>
</dbReference>
<dbReference type="InterPro" id="IPR001034">
    <property type="entry name" value="DeoR_HTH"/>
</dbReference>
<dbReference type="InterPro" id="IPR057727">
    <property type="entry name" value="WCX_dom"/>
</dbReference>
<dbReference type="InterPro" id="IPR011991">
    <property type="entry name" value="ArsR-like_HTH"/>
</dbReference>
<dbReference type="AlphaFoldDB" id="A0A840IFG4"/>
<feature type="region of interest" description="Disordered" evidence="3">
    <location>
        <begin position="131"/>
        <end position="167"/>
    </location>
</feature>
<dbReference type="EMBL" id="JACHNU010000004">
    <property type="protein sequence ID" value="MBB4663546.1"/>
    <property type="molecule type" value="Genomic_DNA"/>
</dbReference>
<feature type="domain" description="HTH deoR-type" evidence="4">
    <location>
        <begin position="4"/>
        <end position="59"/>
    </location>
</feature>
<evidence type="ECO:0000256" key="1">
    <source>
        <dbReference type="ARBA" id="ARBA00023015"/>
    </source>
</evidence>
<dbReference type="GO" id="GO:0003677">
    <property type="term" value="F:DNA binding"/>
    <property type="evidence" value="ECO:0007669"/>
    <property type="project" value="UniProtKB-KW"/>
</dbReference>
<keyword evidence="5" id="KW-0238">DNA-binding</keyword>